<dbReference type="EMBL" id="JBHMFC010000026">
    <property type="protein sequence ID" value="MFB9056661.1"/>
    <property type="molecule type" value="Genomic_DNA"/>
</dbReference>
<dbReference type="Pfam" id="PF04717">
    <property type="entry name" value="Phage_base_V"/>
    <property type="match status" value="1"/>
</dbReference>
<evidence type="ECO:0000259" key="1">
    <source>
        <dbReference type="Pfam" id="PF04717"/>
    </source>
</evidence>
<protein>
    <submittedName>
        <fullName evidence="2">Type VI secretion system Vgr family protein</fullName>
    </submittedName>
</protein>
<evidence type="ECO:0000313" key="2">
    <source>
        <dbReference type="EMBL" id="MFB9056661.1"/>
    </source>
</evidence>
<organism evidence="2 3">
    <name type="scientific">Mariniflexile ostreae</name>
    <dbReference type="NCBI Taxonomy" id="1520892"/>
    <lineage>
        <taxon>Bacteria</taxon>
        <taxon>Pseudomonadati</taxon>
        <taxon>Bacteroidota</taxon>
        <taxon>Flavobacteriia</taxon>
        <taxon>Flavobacteriales</taxon>
        <taxon>Flavobacteriaceae</taxon>
        <taxon>Mariniflexile</taxon>
    </lineage>
</organism>
<dbReference type="Gene3D" id="2.40.50.230">
    <property type="entry name" value="Gp5 N-terminal domain"/>
    <property type="match status" value="1"/>
</dbReference>
<dbReference type="Pfam" id="PF05954">
    <property type="entry name" value="Phage_GPD"/>
    <property type="match status" value="1"/>
</dbReference>
<dbReference type="InterPro" id="IPR037026">
    <property type="entry name" value="Vgr_OB-fold_dom_sf"/>
</dbReference>
<gene>
    <name evidence="2" type="ORF">ACFFU9_07860</name>
</gene>
<proteinExistence type="predicted"/>
<dbReference type="Gene3D" id="3.55.50.10">
    <property type="entry name" value="Baseplate protein-like domains"/>
    <property type="match status" value="1"/>
</dbReference>
<dbReference type="SUPFAM" id="SSF69349">
    <property type="entry name" value="Phage fibre proteins"/>
    <property type="match status" value="1"/>
</dbReference>
<dbReference type="Gene3D" id="4.10.220.110">
    <property type="match status" value="1"/>
</dbReference>
<name>A0ABV5FB51_9FLAO</name>
<sequence length="589" mass="63289">MISKTAEHKQISINGEFISGYKDITVSQKINEHHTFEISVDLETGEHTTAHTLNRSKDWLGKTIVINTTGKDFTGIITQVSLHQNNGNHGQIIVSGYSSTILLEDSEAMRSWLVKSLYDITKEVTNHPRITAEIAPENTTTLEYESQYLETNFKFLQRIAKQHNEWLYYDGDTLFFGKPQLADAVTIEYGKDLTEMNISIQAQARRAKAFSYKSSEAKQLDGQSPDSPAGLNELGQHAFNASLETFSEGGHAFTSARVQNKSDIDNYLKKKQQSVAAASNYITGKSTKKGLSVGSVIDIETAILDGAANYASKKHGKYIITEITHYAKEANYYTNSFVALPADIGSLPEPEVALPIAHTQMATVLSNEDPKGKGRVQVQMNWQSGEMKTAWIRVMTPDAGSSDQVGTNRGFVFIPEKGDQVLVGFRFNDPNRPFVMGSLFNGHNAAGGHSGNNNKTITTKSGSTIAFDDSSCAITITDGTGNAVALDGAGNVSVSSSASISLSTGSSSLTLTEDGTISLLGKSIIINGSETLDQGSKNISIVGSEEVVVSASQRVNINSANEVSVTGTAQATLSSSATTAVEGAIIKLN</sequence>
<dbReference type="SUPFAM" id="SSF69279">
    <property type="entry name" value="Phage tail proteins"/>
    <property type="match status" value="2"/>
</dbReference>
<dbReference type="Proteomes" id="UP001589585">
    <property type="component" value="Unassembled WGS sequence"/>
</dbReference>
<dbReference type="RefSeq" id="WP_379860854.1">
    <property type="nucleotide sequence ID" value="NZ_JBHMFC010000026.1"/>
</dbReference>
<dbReference type="SUPFAM" id="SSF69255">
    <property type="entry name" value="gp5 N-terminal domain-like"/>
    <property type="match status" value="1"/>
</dbReference>
<reference evidence="2 3" key="1">
    <citation type="submission" date="2024-09" db="EMBL/GenBank/DDBJ databases">
        <authorList>
            <person name="Sun Q."/>
            <person name="Mori K."/>
        </authorList>
    </citation>
    <scope>NUCLEOTIDE SEQUENCE [LARGE SCALE GENOMIC DNA]</scope>
    <source>
        <strain evidence="2 3">CECT 8622</strain>
    </source>
</reference>
<keyword evidence="3" id="KW-1185">Reference proteome</keyword>
<feature type="domain" description="Gp5/Type VI secretion system Vgr protein OB-fold" evidence="1">
    <location>
        <begin position="361"/>
        <end position="440"/>
    </location>
</feature>
<evidence type="ECO:0000313" key="3">
    <source>
        <dbReference type="Proteomes" id="UP001589585"/>
    </source>
</evidence>
<dbReference type="Gene3D" id="2.30.110.50">
    <property type="match status" value="1"/>
</dbReference>
<dbReference type="InterPro" id="IPR006531">
    <property type="entry name" value="Gp5/Vgr_OB"/>
</dbReference>
<accession>A0ABV5FB51</accession>
<comment type="caution">
    <text evidence="2">The sequence shown here is derived from an EMBL/GenBank/DDBJ whole genome shotgun (WGS) entry which is preliminary data.</text>
</comment>